<gene>
    <name evidence="2" type="ORF">QO033_24070</name>
</gene>
<accession>A0ABT7F810</accession>
<name>A0ABT7F810_9RHOB</name>
<keyword evidence="3" id="KW-1185">Reference proteome</keyword>
<dbReference type="InterPro" id="IPR021865">
    <property type="entry name" value="Peptidase_G2"/>
</dbReference>
<dbReference type="RefSeq" id="WP_284483282.1">
    <property type="nucleotide sequence ID" value="NZ_JASNJD010000032.1"/>
</dbReference>
<feature type="domain" description="Peptidase G2 IMC autoproteolytic cleavage" evidence="1">
    <location>
        <begin position="214"/>
        <end position="394"/>
    </location>
</feature>
<evidence type="ECO:0000259" key="1">
    <source>
        <dbReference type="Pfam" id="PF11962"/>
    </source>
</evidence>
<organism evidence="2 3">
    <name type="scientific">Pseudodonghicola flavimaris</name>
    <dbReference type="NCBI Taxonomy" id="3050036"/>
    <lineage>
        <taxon>Bacteria</taxon>
        <taxon>Pseudomonadati</taxon>
        <taxon>Pseudomonadota</taxon>
        <taxon>Alphaproteobacteria</taxon>
        <taxon>Rhodobacterales</taxon>
        <taxon>Paracoccaceae</taxon>
        <taxon>Pseudodonghicola</taxon>
    </lineage>
</organism>
<dbReference type="Pfam" id="PF11962">
    <property type="entry name" value="Peptidase_G2"/>
    <property type="match status" value="1"/>
</dbReference>
<dbReference type="Proteomes" id="UP001243757">
    <property type="component" value="Unassembled WGS sequence"/>
</dbReference>
<dbReference type="EMBL" id="JASNJD010000032">
    <property type="protein sequence ID" value="MDK3020764.1"/>
    <property type="molecule type" value="Genomic_DNA"/>
</dbReference>
<sequence>MAIPSLTALTNPPARASAPANYVSSMDSWLASLVTLVTEFNTLVSYLNTNSTIIGSALNGTSIGLTTPAASKFTQVIVEQPTTGTAMILRSDSGYNVALKFSPQSTDVWSIIGTQAGSLSFYDFGGPAVPVIFETGAEANTFVLDAASRVGVGTASPTAKLGVSQAAAATSALAINCTSTSFTSLAANISVSTSAASTFSFLTAYSGGGDLEFKVRGDGEVTADGSFNGGGADYAEYFEWEDGNPGAADRRGVSVVLVNEKIRPALAGETPIGVISGRPSVVGDSDIDRWKDKYLTDDFGSHVLEDHDAIEWTEIEDQGTPELPNMVEIHHAYVVGELPPGVTPPPEAVTTTIKRKVLNPSYDPALAYVPRADRPEWDAVGLMGKLRILKGQPVAPGWMKMRDISATVEEWLVK</sequence>
<evidence type="ECO:0000313" key="2">
    <source>
        <dbReference type="EMBL" id="MDK3020764.1"/>
    </source>
</evidence>
<protein>
    <submittedName>
        <fullName evidence="2">Peptidase G2 autoproteolytic cleavage domain-containing protein</fullName>
    </submittedName>
</protein>
<reference evidence="2 3" key="1">
    <citation type="submission" date="2023-05" db="EMBL/GenBank/DDBJ databases">
        <title>Pseudodonghicola sp. nov.</title>
        <authorList>
            <person name="Huang J."/>
        </authorList>
    </citation>
    <scope>NUCLEOTIDE SEQUENCE [LARGE SCALE GENOMIC DNA]</scope>
    <source>
        <strain evidence="2 3">IC7</strain>
    </source>
</reference>
<comment type="caution">
    <text evidence="2">The sequence shown here is derived from an EMBL/GenBank/DDBJ whole genome shotgun (WGS) entry which is preliminary data.</text>
</comment>
<dbReference type="Gene3D" id="2.40.300.10">
    <property type="entry name" value="Head decoration protein D"/>
    <property type="match status" value="2"/>
</dbReference>
<proteinExistence type="predicted"/>
<evidence type="ECO:0000313" key="3">
    <source>
        <dbReference type="Proteomes" id="UP001243757"/>
    </source>
</evidence>